<accession>I0V2S8</accession>
<proteinExistence type="predicted"/>
<evidence type="ECO:0000256" key="1">
    <source>
        <dbReference type="SAM" id="MobiDB-lite"/>
    </source>
</evidence>
<dbReference type="PANTHER" id="PTHR36221">
    <property type="entry name" value="DUF742 DOMAIN-CONTAINING PROTEIN"/>
    <property type="match status" value="1"/>
</dbReference>
<dbReference type="AlphaFoldDB" id="I0V2S8"/>
<dbReference type="EMBL" id="JH636049">
    <property type="protein sequence ID" value="EID54431.1"/>
    <property type="molecule type" value="Genomic_DNA"/>
</dbReference>
<sequence length="191" mass="20801">MRPDGGGDESLYDGVPGPPDDFDDLDADFGSAFDTGSPADGPSTSEEWRPSPAPRRPRPERVVMSARDAFASDDDSPSVGRLRARPYVLTKGRTRARRDLAVETLVSAEPHARWHLHKPGSEYRKLGQLCTQPLSVAEIAANLSVPLGVARVLISDLAETGFVKVHATRSNPSGRPDRLLLDRVLEGLRRL</sequence>
<protein>
    <recommendedName>
        <fullName evidence="4">DUF742 domain-containing protein</fullName>
    </recommendedName>
</protein>
<reference evidence="2 3" key="1">
    <citation type="submission" date="2012-01" db="EMBL/GenBank/DDBJ databases">
        <title>Improved High-Quality Draft sequence of Saccharomonospora xinjiangensis XJ-54.</title>
        <authorList>
            <consortium name="US DOE Joint Genome Institute"/>
            <person name="Lucas S."/>
            <person name="Han J."/>
            <person name="Lapidus A."/>
            <person name="Cheng J.-F."/>
            <person name="Goodwin L."/>
            <person name="Pitluck S."/>
            <person name="Peters L."/>
            <person name="Mikhailova N."/>
            <person name="Teshima H."/>
            <person name="Detter J.C."/>
            <person name="Han C."/>
            <person name="Tapia R."/>
            <person name="Land M."/>
            <person name="Hauser L."/>
            <person name="Kyrpides N."/>
            <person name="Ivanova N."/>
            <person name="Pagani I."/>
            <person name="Brambilla E.-M."/>
            <person name="Klenk H.-P."/>
            <person name="Woyke T."/>
        </authorList>
    </citation>
    <scope>NUCLEOTIDE SEQUENCE [LARGE SCALE GENOMIC DNA]</scope>
    <source>
        <strain evidence="2 3">XJ-54</strain>
    </source>
</reference>
<evidence type="ECO:0000313" key="2">
    <source>
        <dbReference type="EMBL" id="EID54431.1"/>
    </source>
</evidence>
<feature type="region of interest" description="Disordered" evidence="1">
    <location>
        <begin position="1"/>
        <end position="62"/>
    </location>
</feature>
<dbReference type="eggNOG" id="COG1846">
    <property type="taxonomic scope" value="Bacteria"/>
</dbReference>
<keyword evidence="3" id="KW-1185">Reference proteome</keyword>
<dbReference type="PANTHER" id="PTHR36221:SF1">
    <property type="entry name" value="DUF742 DOMAIN-CONTAINING PROTEIN"/>
    <property type="match status" value="1"/>
</dbReference>
<feature type="compositionally biased region" description="Acidic residues" evidence="1">
    <location>
        <begin position="1"/>
        <end position="11"/>
    </location>
</feature>
<evidence type="ECO:0008006" key="4">
    <source>
        <dbReference type="Google" id="ProtNLM"/>
    </source>
</evidence>
<dbReference type="Pfam" id="PF05331">
    <property type="entry name" value="DUF742"/>
    <property type="match status" value="1"/>
</dbReference>
<dbReference type="RefSeq" id="WP_006238580.1">
    <property type="nucleotide sequence ID" value="NZ_JH636049.1"/>
</dbReference>
<dbReference type="HOGENOM" id="CLU_074078_0_3_11"/>
<evidence type="ECO:0000313" key="3">
    <source>
        <dbReference type="Proteomes" id="UP000004691"/>
    </source>
</evidence>
<dbReference type="Proteomes" id="UP000004691">
    <property type="component" value="Unassembled WGS sequence"/>
</dbReference>
<gene>
    <name evidence="2" type="ORF">SacxiDRAFT_2201</name>
</gene>
<dbReference type="STRING" id="882086.SacxiDRAFT_2201"/>
<name>I0V2S8_9PSEU</name>
<dbReference type="InterPro" id="IPR007995">
    <property type="entry name" value="DUF742"/>
</dbReference>
<organism evidence="2 3">
    <name type="scientific">Saccharomonospora xinjiangensis XJ-54</name>
    <dbReference type="NCBI Taxonomy" id="882086"/>
    <lineage>
        <taxon>Bacteria</taxon>
        <taxon>Bacillati</taxon>
        <taxon>Actinomycetota</taxon>
        <taxon>Actinomycetes</taxon>
        <taxon>Pseudonocardiales</taxon>
        <taxon>Pseudonocardiaceae</taxon>
        <taxon>Saccharomonospora</taxon>
    </lineage>
</organism>